<dbReference type="KEGG" id="nai:NECAME_11821"/>
<proteinExistence type="predicted"/>
<protein>
    <submittedName>
        <fullName evidence="1">Uncharacterized protein</fullName>
    </submittedName>
</protein>
<evidence type="ECO:0000313" key="1">
    <source>
        <dbReference type="EMBL" id="ETN76229.1"/>
    </source>
</evidence>
<dbReference type="AlphaFoldDB" id="W2T3V1"/>
<gene>
    <name evidence="1" type="ORF">NECAME_11821</name>
</gene>
<evidence type="ECO:0000313" key="2">
    <source>
        <dbReference type="Proteomes" id="UP000053676"/>
    </source>
</evidence>
<reference evidence="2" key="1">
    <citation type="journal article" date="2014" name="Nat. Genet.">
        <title>Genome of the human hookworm Necator americanus.</title>
        <authorList>
            <person name="Tang Y.T."/>
            <person name="Gao X."/>
            <person name="Rosa B.A."/>
            <person name="Abubucker S."/>
            <person name="Hallsworth-Pepin K."/>
            <person name="Martin J."/>
            <person name="Tyagi R."/>
            <person name="Heizer E."/>
            <person name="Zhang X."/>
            <person name="Bhonagiri-Palsikar V."/>
            <person name="Minx P."/>
            <person name="Warren W.C."/>
            <person name="Wang Q."/>
            <person name="Zhan B."/>
            <person name="Hotez P.J."/>
            <person name="Sternberg P.W."/>
            <person name="Dougall A."/>
            <person name="Gaze S.T."/>
            <person name="Mulvenna J."/>
            <person name="Sotillo J."/>
            <person name="Ranganathan S."/>
            <person name="Rabelo E.M."/>
            <person name="Wilson R.K."/>
            <person name="Felgner P.L."/>
            <person name="Bethony J."/>
            <person name="Hawdon J.M."/>
            <person name="Gasser R.B."/>
            <person name="Loukas A."/>
            <person name="Mitreva M."/>
        </authorList>
    </citation>
    <scope>NUCLEOTIDE SEQUENCE [LARGE SCALE GENOMIC DNA]</scope>
</reference>
<keyword evidence="2" id="KW-1185">Reference proteome</keyword>
<sequence>MYGCSVKGLSYQIKEAWEVDQGQVEAVLGEEKEDQVLNYQMKEAWEVDQGQVCCALEQINVDARPKKEKDFKVEAALGEDKEDQGLSYQIRENGVDQEEDQEVQRRRLQTASVVPPSHLIAGFWLDRRVG</sequence>
<organism evidence="1 2">
    <name type="scientific">Necator americanus</name>
    <name type="common">Human hookworm</name>
    <dbReference type="NCBI Taxonomy" id="51031"/>
    <lineage>
        <taxon>Eukaryota</taxon>
        <taxon>Metazoa</taxon>
        <taxon>Ecdysozoa</taxon>
        <taxon>Nematoda</taxon>
        <taxon>Chromadorea</taxon>
        <taxon>Rhabditida</taxon>
        <taxon>Rhabditina</taxon>
        <taxon>Rhabditomorpha</taxon>
        <taxon>Strongyloidea</taxon>
        <taxon>Ancylostomatidae</taxon>
        <taxon>Bunostominae</taxon>
        <taxon>Necator</taxon>
    </lineage>
</organism>
<name>W2T3V1_NECAM</name>
<dbReference type="Proteomes" id="UP000053676">
    <property type="component" value="Unassembled WGS sequence"/>
</dbReference>
<accession>W2T3V1</accession>
<dbReference type="EMBL" id="KI660240">
    <property type="protein sequence ID" value="ETN76229.1"/>
    <property type="molecule type" value="Genomic_DNA"/>
</dbReference>